<accession>A0A4P8IMJ3</accession>
<dbReference type="Proteomes" id="UP000298656">
    <property type="component" value="Chromosome 1"/>
</dbReference>
<dbReference type="OrthoDB" id="8595569at2"/>
<dbReference type="NCBIfam" id="NF041471">
    <property type="entry name" value="phage_reg_YmfL"/>
    <property type="match status" value="1"/>
</dbReference>
<proteinExistence type="predicted"/>
<keyword evidence="2" id="KW-1185">Reference proteome</keyword>
<gene>
    <name evidence="1" type="ORF">FAZ95_13930</name>
</gene>
<reference evidence="1 2" key="1">
    <citation type="submission" date="2019-05" db="EMBL/GenBank/DDBJ databases">
        <title>Burkholderia sp. DHOD12, isolated from subtropical forest soil.</title>
        <authorList>
            <person name="Gao Z.-H."/>
            <person name="Qiu L.-H."/>
        </authorList>
    </citation>
    <scope>NUCLEOTIDE SEQUENCE [LARGE SCALE GENOMIC DNA]</scope>
    <source>
        <strain evidence="1 2">DHOD12</strain>
    </source>
</reference>
<dbReference type="GO" id="GO:0003677">
    <property type="term" value="F:DNA binding"/>
    <property type="evidence" value="ECO:0007669"/>
    <property type="project" value="InterPro"/>
</dbReference>
<dbReference type="InterPro" id="IPR009679">
    <property type="entry name" value="Phage_186_CII-like"/>
</dbReference>
<organism evidence="1 2">
    <name type="scientific">Trinickia violacea</name>
    <dbReference type="NCBI Taxonomy" id="2571746"/>
    <lineage>
        <taxon>Bacteria</taxon>
        <taxon>Pseudomonadati</taxon>
        <taxon>Pseudomonadota</taxon>
        <taxon>Betaproteobacteria</taxon>
        <taxon>Burkholderiales</taxon>
        <taxon>Burkholderiaceae</taxon>
        <taxon>Trinickia</taxon>
    </lineage>
</organism>
<dbReference type="EMBL" id="CP040077">
    <property type="protein sequence ID" value="QCP50182.1"/>
    <property type="molecule type" value="Genomic_DNA"/>
</dbReference>
<dbReference type="InterPro" id="IPR048188">
    <property type="entry name" value="YmfL-like"/>
</dbReference>
<sequence>MAARRLVMLRKAICKMIRAFPGGWPAMAGALGMSQSALENRVYERSGQRLHLDTALQMQTFSGTTLLAEEIARRSGGIFVKVPDVLPDDRDALLAKFNALHAELGDFSRDFSRFAARNEIGGREFAVLEADGERAIRTVEELLILIRKLYCRVPVSVIGGALEDAEDAV</sequence>
<evidence type="ECO:0000313" key="1">
    <source>
        <dbReference type="EMBL" id="QCP50182.1"/>
    </source>
</evidence>
<dbReference type="KEGG" id="tvl:FAZ95_13930"/>
<dbReference type="AlphaFoldDB" id="A0A4P8IMJ3"/>
<protein>
    <submittedName>
        <fullName evidence="1">Uncharacterized protein</fullName>
    </submittedName>
</protein>
<evidence type="ECO:0000313" key="2">
    <source>
        <dbReference type="Proteomes" id="UP000298656"/>
    </source>
</evidence>
<name>A0A4P8IMJ3_9BURK</name>
<dbReference type="Pfam" id="PF06892">
    <property type="entry name" value="Phage_CP76"/>
    <property type="match status" value="1"/>
</dbReference>